<dbReference type="SUPFAM" id="SSF56563">
    <property type="entry name" value="Major capsid protein gp5"/>
    <property type="match status" value="1"/>
</dbReference>
<dbReference type="Pfam" id="PF05065">
    <property type="entry name" value="Phage_capsid"/>
    <property type="match status" value="1"/>
</dbReference>
<protein>
    <submittedName>
        <fullName evidence="3">Phage major capsid protein</fullName>
    </submittedName>
</protein>
<feature type="domain" description="Phage capsid-like C-terminal" evidence="2">
    <location>
        <begin position="55"/>
        <end position="273"/>
    </location>
</feature>
<dbReference type="AlphaFoldDB" id="A0A939LZV2"/>
<dbReference type="Proteomes" id="UP000664398">
    <property type="component" value="Unassembled WGS sequence"/>
</dbReference>
<comment type="subcellular location">
    <subcellularLocation>
        <location evidence="1">Virion</location>
    </subcellularLocation>
</comment>
<evidence type="ECO:0000313" key="4">
    <source>
        <dbReference type="Proteomes" id="UP000664398"/>
    </source>
</evidence>
<dbReference type="RefSeq" id="WP_208046434.1">
    <property type="nucleotide sequence ID" value="NZ_JAGDYL010000021.1"/>
</dbReference>
<dbReference type="Gene3D" id="3.30.2320.10">
    <property type="entry name" value="hypothetical protein PF0899 domain"/>
    <property type="match status" value="1"/>
</dbReference>
<proteinExistence type="predicted"/>
<dbReference type="EMBL" id="JAGDYL010000021">
    <property type="protein sequence ID" value="MBO1805963.1"/>
    <property type="molecule type" value="Genomic_DNA"/>
</dbReference>
<reference evidence="3" key="1">
    <citation type="submission" date="2021-03" db="EMBL/GenBank/DDBJ databases">
        <title>Leucobacter chromiisoli sp. nov., isolated from chromium-containing soil of chemical plant.</title>
        <authorList>
            <person name="Xu Z."/>
        </authorList>
    </citation>
    <scope>NUCLEOTIDE SEQUENCE</scope>
    <source>
        <strain evidence="3">A2</strain>
    </source>
</reference>
<comment type="caution">
    <text evidence="3">The sequence shown here is derived from an EMBL/GenBank/DDBJ whole genome shotgun (WGS) entry which is preliminary data.</text>
</comment>
<evidence type="ECO:0000256" key="1">
    <source>
        <dbReference type="ARBA" id="ARBA00004328"/>
    </source>
</evidence>
<dbReference type="InterPro" id="IPR024455">
    <property type="entry name" value="Phage_capsid"/>
</dbReference>
<keyword evidence="4" id="KW-1185">Reference proteome</keyword>
<organism evidence="3 4">
    <name type="scientific">Leucobacter ruminantium</name>
    <dbReference type="NCBI Taxonomy" id="1289170"/>
    <lineage>
        <taxon>Bacteria</taxon>
        <taxon>Bacillati</taxon>
        <taxon>Actinomycetota</taxon>
        <taxon>Actinomycetes</taxon>
        <taxon>Micrococcales</taxon>
        <taxon>Microbacteriaceae</taxon>
        <taxon>Leucobacter</taxon>
    </lineage>
</organism>
<gene>
    <name evidence="3" type="ORF">J4H91_11650</name>
</gene>
<dbReference type="InterPro" id="IPR054612">
    <property type="entry name" value="Phage_capsid-like_C"/>
</dbReference>
<evidence type="ECO:0000259" key="2">
    <source>
        <dbReference type="Pfam" id="PF05065"/>
    </source>
</evidence>
<name>A0A939LZV2_9MICO</name>
<accession>A0A939LZV2</accession>
<dbReference type="Gene3D" id="3.30.2400.10">
    <property type="entry name" value="Major capsid protein gp5"/>
    <property type="match status" value="1"/>
</dbReference>
<dbReference type="NCBIfam" id="TIGR01554">
    <property type="entry name" value="major_cap_HK97"/>
    <property type="match status" value="1"/>
</dbReference>
<evidence type="ECO:0000313" key="3">
    <source>
        <dbReference type="EMBL" id="MBO1805963.1"/>
    </source>
</evidence>
<sequence>MAATQTTLNSSKAWAPDKNIFNPADAVPDALILQHSTIGGVIEGDAPALRVAYVTDDTAQFTAEGAEIPEADPGLDEVLVYTAKVTQLVRISNEQYRQDGTAGELSQSVQRAIMKKADQAFLTQTAPVSPAVAPPAGILNISGIENGGAVDGNLDALVDLLAQLESNGGTPTGIILDPLAWASLRKFKTATGSELTILGAGTNDAQKMLLDLPVTVSNALTANSGLVVDQSAVASAVGPVNVATDESAYFTTDGVALRATWRIGWNLVRPNRVGKFTVTAPTVDED</sequence>